<name>B4FFB2_MAIZE</name>
<dbReference type="AlphaFoldDB" id="B4FFB2"/>
<keyword evidence="1" id="KW-0472">Membrane</keyword>
<evidence type="ECO:0000256" key="1">
    <source>
        <dbReference type="SAM" id="Phobius"/>
    </source>
</evidence>
<dbReference type="ExpressionAtlas" id="B4FFB2">
    <property type="expression patterns" value="baseline and differential"/>
</dbReference>
<accession>B4FFB2</accession>
<dbReference type="EMBL" id="BT035800">
    <property type="protein sequence ID" value="ACF80805.1"/>
    <property type="molecule type" value="mRNA"/>
</dbReference>
<protein>
    <submittedName>
        <fullName evidence="2">Uncharacterized protein</fullName>
    </submittedName>
</protein>
<evidence type="ECO:0000313" key="2">
    <source>
        <dbReference type="EMBL" id="ACF80805.1"/>
    </source>
</evidence>
<proteinExistence type="evidence at transcript level"/>
<organism evidence="2">
    <name type="scientific">Zea mays</name>
    <name type="common">Maize</name>
    <dbReference type="NCBI Taxonomy" id="4577"/>
    <lineage>
        <taxon>Eukaryota</taxon>
        <taxon>Viridiplantae</taxon>
        <taxon>Streptophyta</taxon>
        <taxon>Embryophyta</taxon>
        <taxon>Tracheophyta</taxon>
        <taxon>Spermatophyta</taxon>
        <taxon>Magnoliopsida</taxon>
        <taxon>Liliopsida</taxon>
        <taxon>Poales</taxon>
        <taxon>Poaceae</taxon>
        <taxon>PACMAD clade</taxon>
        <taxon>Panicoideae</taxon>
        <taxon>Andropogonodae</taxon>
        <taxon>Andropogoneae</taxon>
        <taxon>Tripsacinae</taxon>
        <taxon>Zea</taxon>
    </lineage>
</organism>
<keyword evidence="1" id="KW-1133">Transmembrane helix</keyword>
<feature type="transmembrane region" description="Helical" evidence="1">
    <location>
        <begin position="108"/>
        <end position="133"/>
    </location>
</feature>
<keyword evidence="1" id="KW-0812">Transmembrane</keyword>
<sequence length="138" mass="15438">MASPSSSPSRKALSKIACSRLQKELAEWQVNPPAGFKHRVTDDLQRCPSAIVALPIPFPQQAIPAVRGLLDSFLRGSVLGYRFLVRESSTSSALDATRRDVIRRVRFGLVYIGFFIILSSSLPRGFQLVYIRIFQVFL</sequence>
<dbReference type="HOGENOM" id="CLU_1909720_0_0_1"/>
<reference evidence="2" key="1">
    <citation type="journal article" date="2009" name="PLoS Genet.">
        <title>Sequencing, mapping, and analysis of 27,455 maize full-length cDNAs.</title>
        <authorList>
            <person name="Soderlund C."/>
            <person name="Descour A."/>
            <person name="Kudrna D."/>
            <person name="Bomhoff M."/>
            <person name="Boyd L."/>
            <person name="Currie J."/>
            <person name="Angelova A."/>
            <person name="Collura K."/>
            <person name="Wissotski M."/>
            <person name="Ashley E."/>
            <person name="Morrow D."/>
            <person name="Fernandes J."/>
            <person name="Walbot V."/>
            <person name="Yu Y."/>
        </authorList>
    </citation>
    <scope>NUCLEOTIDE SEQUENCE</scope>
    <source>
        <strain evidence="2">B73</strain>
    </source>
</reference>